<dbReference type="CDD" id="cd24138">
    <property type="entry name" value="TtcA-like"/>
    <property type="match status" value="1"/>
</dbReference>
<proteinExistence type="predicted"/>
<keyword evidence="3" id="KW-0547">Nucleotide-binding</keyword>
<dbReference type="PIRSF" id="PIRSF004976">
    <property type="entry name" value="ATPase_YdaO"/>
    <property type="match status" value="1"/>
</dbReference>
<keyword evidence="4" id="KW-1185">Reference proteome</keyword>
<evidence type="ECO:0000313" key="4">
    <source>
        <dbReference type="Proteomes" id="UP001158045"/>
    </source>
</evidence>
<sequence>MKRWMENLYLKSIRKAIETYAMIDEGDRILIGVSGGKDSSLLFYALNQLSQFGPKSFKVTGLTVDHGLIGNLPEYKVFCKENGLDLMVYEEHYAVNLSHGKTYAPCYTCSRLRKGIIKRYAIENGYNKIAMGHTKDDLVETFMMNILQHGKMATMRPISETEEGLVMIRPLMFLEETAIIKSIEILKFPLMMDTCEFADDRLRSKAEDLINQIELTIPEFSDKVIQALSNVDLERLL</sequence>
<organism evidence="3 4">
    <name type="scientific">Fusibacter bizertensis</name>
    <dbReference type="NCBI Taxonomy" id="1488331"/>
    <lineage>
        <taxon>Bacteria</taxon>
        <taxon>Bacillati</taxon>
        <taxon>Bacillota</taxon>
        <taxon>Clostridia</taxon>
        <taxon>Eubacteriales</taxon>
        <taxon>Eubacteriales Family XII. Incertae Sedis</taxon>
        <taxon>Fusibacter</taxon>
    </lineage>
</organism>
<dbReference type="Proteomes" id="UP001158045">
    <property type="component" value="Unassembled WGS sequence"/>
</dbReference>
<accession>A0ABT6NER5</accession>
<keyword evidence="3" id="KW-0067">ATP-binding</keyword>
<comment type="caution">
    <text evidence="3">The sequence shown here is derived from an EMBL/GenBank/DDBJ whole genome shotgun (WGS) entry which is preliminary data.</text>
</comment>
<dbReference type="PANTHER" id="PTHR43686">
    <property type="entry name" value="SULFURTRANSFERASE-RELATED"/>
    <property type="match status" value="1"/>
</dbReference>
<evidence type="ECO:0000259" key="2">
    <source>
        <dbReference type="Pfam" id="PF01171"/>
    </source>
</evidence>
<dbReference type="InterPro" id="IPR014729">
    <property type="entry name" value="Rossmann-like_a/b/a_fold"/>
</dbReference>
<protein>
    <submittedName>
        <fullName evidence="3">ATP-binding protein</fullName>
    </submittedName>
</protein>
<gene>
    <name evidence="3" type="ORF">QE109_12045</name>
</gene>
<evidence type="ECO:0000256" key="1">
    <source>
        <dbReference type="ARBA" id="ARBA00022679"/>
    </source>
</evidence>
<dbReference type="InterPro" id="IPR011063">
    <property type="entry name" value="TilS/TtcA_N"/>
</dbReference>
<dbReference type="GO" id="GO:0005524">
    <property type="term" value="F:ATP binding"/>
    <property type="evidence" value="ECO:0007669"/>
    <property type="project" value="UniProtKB-KW"/>
</dbReference>
<name>A0ABT6NER5_9FIRM</name>
<reference evidence="3 4" key="1">
    <citation type="submission" date="2023-04" db="EMBL/GenBank/DDBJ databases">
        <title>Fusibacter bizertensis strain WBS, isolated from littoral bottom sediments of the Arctic seas - biochemical and genomic analysis.</title>
        <authorList>
            <person name="Brioukhanov A.L."/>
        </authorList>
    </citation>
    <scope>NUCLEOTIDE SEQUENCE [LARGE SCALE GENOMIC DNA]</scope>
    <source>
        <strain evidence="3 4">WBS</strain>
    </source>
</reference>
<dbReference type="Gene3D" id="3.40.50.620">
    <property type="entry name" value="HUPs"/>
    <property type="match status" value="1"/>
</dbReference>
<feature type="domain" description="tRNA(Ile)-lysidine/2-thiocytidine synthase N-terminal" evidence="2">
    <location>
        <begin position="29"/>
        <end position="193"/>
    </location>
</feature>
<dbReference type="Pfam" id="PF01171">
    <property type="entry name" value="ATP_bind_3"/>
    <property type="match status" value="1"/>
</dbReference>
<dbReference type="SUPFAM" id="SSF52402">
    <property type="entry name" value="Adenine nucleotide alpha hydrolases-like"/>
    <property type="match status" value="1"/>
</dbReference>
<dbReference type="PANTHER" id="PTHR43686:SF1">
    <property type="entry name" value="AMINOTRAN_5 DOMAIN-CONTAINING PROTEIN"/>
    <property type="match status" value="1"/>
</dbReference>
<keyword evidence="1" id="KW-0808">Transferase</keyword>
<dbReference type="RefSeq" id="WP_281094780.1">
    <property type="nucleotide sequence ID" value="NZ_JARYZI010000008.1"/>
</dbReference>
<dbReference type="EMBL" id="JARYZI010000008">
    <property type="protein sequence ID" value="MDH8678887.1"/>
    <property type="molecule type" value="Genomic_DNA"/>
</dbReference>
<evidence type="ECO:0000313" key="3">
    <source>
        <dbReference type="EMBL" id="MDH8678887.1"/>
    </source>
</evidence>
<dbReference type="InterPro" id="IPR035107">
    <property type="entry name" value="tRNA_thiolation_TtcA_Ctu1"/>
</dbReference>